<name>A0ACC6PKH4_9BACL</name>
<gene>
    <name evidence="1" type="ORF">WKI47_26125</name>
</gene>
<organism evidence="1 2">
    <name type="scientific">Saccharibacillus sacchari</name>
    <dbReference type="NCBI Taxonomy" id="456493"/>
    <lineage>
        <taxon>Bacteria</taxon>
        <taxon>Bacillati</taxon>
        <taxon>Bacillota</taxon>
        <taxon>Bacilli</taxon>
        <taxon>Bacillales</taxon>
        <taxon>Paenibacillaceae</taxon>
        <taxon>Saccharibacillus</taxon>
    </lineage>
</organism>
<protein>
    <submittedName>
        <fullName evidence="1">Uncharacterized protein</fullName>
    </submittedName>
</protein>
<comment type="caution">
    <text evidence="1">The sequence shown here is derived from an EMBL/GenBank/DDBJ whole genome shotgun (WGS) entry which is preliminary data.</text>
</comment>
<evidence type="ECO:0000313" key="2">
    <source>
        <dbReference type="Proteomes" id="UP001380953"/>
    </source>
</evidence>
<reference evidence="1" key="1">
    <citation type="submission" date="2024-03" db="EMBL/GenBank/DDBJ databases">
        <title>Whole genome sequecning of epiphytes from Marcgravia umbellata leaves.</title>
        <authorList>
            <person name="Kumar G."/>
            <person name="Savka M.A."/>
        </authorList>
    </citation>
    <scope>NUCLEOTIDE SEQUENCE</scope>
    <source>
        <strain evidence="1">RIT_BL5</strain>
    </source>
</reference>
<keyword evidence="2" id="KW-1185">Reference proteome</keyword>
<dbReference type="Proteomes" id="UP001380953">
    <property type="component" value="Unassembled WGS sequence"/>
</dbReference>
<sequence length="176" mass="19551">MEHEEKTSKLKGKKVTPSIVGTLDHRALPLGHYVGLKFKQKISLVNEGGFLNAAPHLRAAYSLANLRPATLGEEAISVSNGEVFVLENSQNSVAISAFKTITHSIKEEELVLLNSIWIPGVFSAYDSTSRGFISLKSKEIILENRKLDLLLSSEIEFESRYKFNSQTLKLYVKGTE</sequence>
<accession>A0ACC6PKH4</accession>
<evidence type="ECO:0000313" key="1">
    <source>
        <dbReference type="EMBL" id="MEJ8307397.1"/>
    </source>
</evidence>
<proteinExistence type="predicted"/>
<dbReference type="EMBL" id="JBBKAR010000068">
    <property type="protein sequence ID" value="MEJ8307397.1"/>
    <property type="molecule type" value="Genomic_DNA"/>
</dbReference>